<dbReference type="Gramene" id="Pp3c1_470V3.1">
    <property type="protein sequence ID" value="PAC:32970232.CDS.1"/>
    <property type="gene ID" value="Pp3c1_470"/>
</dbReference>
<dbReference type="EnsemblPlants" id="Pp3c1_470V3.1">
    <property type="protein sequence ID" value="PAC:32970232.CDS.1"/>
    <property type="gene ID" value="Pp3c1_470"/>
</dbReference>
<dbReference type="Gramene" id="Pp3c1_470V3.2">
    <property type="protein sequence ID" value="PAC:32970233.CDS.1"/>
    <property type="gene ID" value="Pp3c1_470"/>
</dbReference>
<protein>
    <submittedName>
        <fullName evidence="2 3">Uncharacterized protein</fullName>
    </submittedName>
</protein>
<dbReference type="EnsemblPlants" id="Pp3c1_470V3.3">
    <property type="protein sequence ID" value="PAC:32970234.CDS.1"/>
    <property type="gene ID" value="Pp3c1_470"/>
</dbReference>
<dbReference type="AlphaFoldDB" id="A9TPX5"/>
<keyword evidence="4" id="KW-1185">Reference proteome</keyword>
<feature type="compositionally biased region" description="Polar residues" evidence="1">
    <location>
        <begin position="92"/>
        <end position="103"/>
    </location>
</feature>
<sequence>MAAPDVDVQGKGLNEGRGVDQPTASSAVPTDDSFTAQPEKQLKPGDPNLVGAAPPAEKKSMVNKVKDLFGGVKKDHHHSPHSSVGSGVGATPESSPYGTTSGDGFTGHSLDPTGPPAGNDFGKDEGHKKASSGAPGPWPHPTNPRGETNAHGGATLTDNQGHPHPGPQEDSVKKEGFLSKFMDKLHNLKSPKNKQ</sequence>
<dbReference type="Proteomes" id="UP000006727">
    <property type="component" value="Chromosome 1"/>
</dbReference>
<gene>
    <name evidence="2" type="ORF">PHYPA_000030</name>
</gene>
<dbReference type="Gramene" id="Pp3c1_470V3.3">
    <property type="protein sequence ID" value="PAC:32970234.CDS.1"/>
    <property type="gene ID" value="Pp3c1_470"/>
</dbReference>
<organism evidence="2">
    <name type="scientific">Physcomitrium patens</name>
    <name type="common">Spreading-leaved earth moss</name>
    <name type="synonym">Physcomitrella patens</name>
    <dbReference type="NCBI Taxonomy" id="3218"/>
    <lineage>
        <taxon>Eukaryota</taxon>
        <taxon>Viridiplantae</taxon>
        <taxon>Streptophyta</taxon>
        <taxon>Embryophyta</taxon>
        <taxon>Bryophyta</taxon>
        <taxon>Bryophytina</taxon>
        <taxon>Bryopsida</taxon>
        <taxon>Funariidae</taxon>
        <taxon>Funariales</taxon>
        <taxon>Funariaceae</taxon>
        <taxon>Physcomitrium</taxon>
    </lineage>
</organism>
<dbReference type="HOGENOM" id="CLU_1398464_0_0_1"/>
<dbReference type="EnsemblPlants" id="Pp3c1_470V3.2">
    <property type="protein sequence ID" value="PAC:32970233.CDS.1"/>
    <property type="gene ID" value="Pp3c1_470"/>
</dbReference>
<dbReference type="PaxDb" id="3218-PP1S283_63V6.1"/>
<reference evidence="2 4" key="2">
    <citation type="journal article" date="2018" name="Plant J.">
        <title>The Physcomitrella patens chromosome-scale assembly reveals moss genome structure and evolution.</title>
        <authorList>
            <person name="Lang D."/>
            <person name="Ullrich K.K."/>
            <person name="Murat F."/>
            <person name="Fuchs J."/>
            <person name="Jenkins J."/>
            <person name="Haas F.B."/>
            <person name="Piednoel M."/>
            <person name="Gundlach H."/>
            <person name="Van Bel M."/>
            <person name="Meyberg R."/>
            <person name="Vives C."/>
            <person name="Morata J."/>
            <person name="Symeonidi A."/>
            <person name="Hiss M."/>
            <person name="Muchero W."/>
            <person name="Kamisugi Y."/>
            <person name="Saleh O."/>
            <person name="Blanc G."/>
            <person name="Decker E.L."/>
            <person name="van Gessel N."/>
            <person name="Grimwood J."/>
            <person name="Hayes R.D."/>
            <person name="Graham S.W."/>
            <person name="Gunter L.E."/>
            <person name="McDaniel S.F."/>
            <person name="Hoernstein S.N.W."/>
            <person name="Larsson A."/>
            <person name="Li F.W."/>
            <person name="Perroud P.F."/>
            <person name="Phillips J."/>
            <person name="Ranjan P."/>
            <person name="Rokshar D.S."/>
            <person name="Rothfels C.J."/>
            <person name="Schneider L."/>
            <person name="Shu S."/>
            <person name="Stevenson D.W."/>
            <person name="Thummler F."/>
            <person name="Tillich M."/>
            <person name="Villarreal Aguilar J.C."/>
            <person name="Widiez T."/>
            <person name="Wong G.K."/>
            <person name="Wymore A."/>
            <person name="Zhang Y."/>
            <person name="Zimmer A.D."/>
            <person name="Quatrano R.S."/>
            <person name="Mayer K.F.X."/>
            <person name="Goodstein D."/>
            <person name="Casacuberta J.M."/>
            <person name="Vandepoele K."/>
            <person name="Reski R."/>
            <person name="Cuming A.C."/>
            <person name="Tuskan G.A."/>
            <person name="Maumus F."/>
            <person name="Salse J."/>
            <person name="Schmutz J."/>
            <person name="Rensing S.A."/>
        </authorList>
    </citation>
    <scope>NUCLEOTIDE SEQUENCE [LARGE SCALE GENOMIC DNA]</scope>
    <source>
        <strain evidence="3 4">cv. Gransden 2004</strain>
    </source>
</reference>
<dbReference type="InParanoid" id="A9TPX5"/>
<accession>A9TPX5</accession>
<feature type="compositionally biased region" description="Basic and acidic residues" evidence="1">
    <location>
        <begin position="56"/>
        <end position="67"/>
    </location>
</feature>
<evidence type="ECO:0000313" key="4">
    <source>
        <dbReference type="Proteomes" id="UP000006727"/>
    </source>
</evidence>
<evidence type="ECO:0000256" key="1">
    <source>
        <dbReference type="SAM" id="MobiDB-lite"/>
    </source>
</evidence>
<feature type="compositionally biased region" description="Basic and acidic residues" evidence="1">
    <location>
        <begin position="170"/>
        <end position="186"/>
    </location>
</feature>
<evidence type="ECO:0000313" key="3">
    <source>
        <dbReference type="EnsemblPlants" id="PAC:32970232.CDS.1"/>
    </source>
</evidence>
<feature type="region of interest" description="Disordered" evidence="1">
    <location>
        <begin position="1"/>
        <end position="195"/>
    </location>
</feature>
<evidence type="ECO:0000313" key="2">
    <source>
        <dbReference type="EMBL" id="PNR61607.1"/>
    </source>
</evidence>
<feature type="compositionally biased region" description="Polar residues" evidence="1">
    <location>
        <begin position="22"/>
        <end position="38"/>
    </location>
</feature>
<name>A9TPX5_PHYPA</name>
<dbReference type="EMBL" id="ABEU02000001">
    <property type="protein sequence ID" value="PNR61607.1"/>
    <property type="molecule type" value="Genomic_DNA"/>
</dbReference>
<proteinExistence type="predicted"/>
<reference evidence="3" key="3">
    <citation type="submission" date="2020-12" db="UniProtKB">
        <authorList>
            <consortium name="EnsemblPlants"/>
        </authorList>
    </citation>
    <scope>IDENTIFICATION</scope>
</reference>
<reference evidence="2 4" key="1">
    <citation type="journal article" date="2008" name="Science">
        <title>The Physcomitrella genome reveals evolutionary insights into the conquest of land by plants.</title>
        <authorList>
            <person name="Rensing S."/>
            <person name="Lang D."/>
            <person name="Zimmer A."/>
            <person name="Terry A."/>
            <person name="Salamov A."/>
            <person name="Shapiro H."/>
            <person name="Nishiyama T."/>
            <person name="Perroud P.-F."/>
            <person name="Lindquist E."/>
            <person name="Kamisugi Y."/>
            <person name="Tanahashi T."/>
            <person name="Sakakibara K."/>
            <person name="Fujita T."/>
            <person name="Oishi K."/>
            <person name="Shin-I T."/>
            <person name="Kuroki Y."/>
            <person name="Toyoda A."/>
            <person name="Suzuki Y."/>
            <person name="Hashimoto A."/>
            <person name="Yamaguchi K."/>
            <person name="Sugano A."/>
            <person name="Kohara Y."/>
            <person name="Fujiyama A."/>
            <person name="Anterola A."/>
            <person name="Aoki S."/>
            <person name="Ashton N."/>
            <person name="Barbazuk W.B."/>
            <person name="Barker E."/>
            <person name="Bennetzen J."/>
            <person name="Bezanilla M."/>
            <person name="Blankenship R."/>
            <person name="Cho S.H."/>
            <person name="Dutcher S."/>
            <person name="Estelle M."/>
            <person name="Fawcett J.A."/>
            <person name="Gundlach H."/>
            <person name="Hanada K."/>
            <person name="Heyl A."/>
            <person name="Hicks K.A."/>
            <person name="Hugh J."/>
            <person name="Lohr M."/>
            <person name="Mayer K."/>
            <person name="Melkozernov A."/>
            <person name="Murata T."/>
            <person name="Nelson D."/>
            <person name="Pils B."/>
            <person name="Prigge M."/>
            <person name="Reiss B."/>
            <person name="Renner T."/>
            <person name="Rombauts S."/>
            <person name="Rushton P."/>
            <person name="Sanderfoot A."/>
            <person name="Schween G."/>
            <person name="Shiu S.-H."/>
            <person name="Stueber K."/>
            <person name="Theodoulou F.L."/>
            <person name="Tu H."/>
            <person name="Van de Peer Y."/>
            <person name="Verrier P.J."/>
            <person name="Waters E."/>
            <person name="Wood A."/>
            <person name="Yang L."/>
            <person name="Cove D."/>
            <person name="Cuming A."/>
            <person name="Hasebe M."/>
            <person name="Lucas S."/>
            <person name="Mishler D.B."/>
            <person name="Reski R."/>
            <person name="Grigoriev I."/>
            <person name="Quatrano R.S."/>
            <person name="Boore J.L."/>
        </authorList>
    </citation>
    <scope>NUCLEOTIDE SEQUENCE [LARGE SCALE GENOMIC DNA]</scope>
    <source>
        <strain evidence="3 4">cv. Gransden 2004</strain>
    </source>
</reference>